<reference evidence="1" key="1">
    <citation type="submission" date="2022-11" db="EMBL/GenBank/DDBJ databases">
        <authorList>
            <person name="Hyden B.L."/>
            <person name="Feng K."/>
            <person name="Yates T."/>
            <person name="Jawdy S."/>
            <person name="Smart L.B."/>
            <person name="Muchero W."/>
        </authorList>
    </citation>
    <scope>NUCLEOTIDE SEQUENCE</scope>
    <source>
        <tissue evidence="1">Shoot tip</tissue>
    </source>
</reference>
<gene>
    <name evidence="1" type="ORF">OIU79_005293</name>
</gene>
<reference evidence="1" key="2">
    <citation type="journal article" date="2023" name="Int. J. Mol. Sci.">
        <title>De Novo Assembly and Annotation of 11 Diverse Shrub Willow (Salix) Genomes Reveals Novel Gene Organization in Sex-Linked Regions.</title>
        <authorList>
            <person name="Hyden B."/>
            <person name="Feng K."/>
            <person name="Yates T.B."/>
            <person name="Jawdy S."/>
            <person name="Cereghino C."/>
            <person name="Smart L.B."/>
            <person name="Muchero W."/>
        </authorList>
    </citation>
    <scope>NUCLEOTIDE SEQUENCE</scope>
    <source>
        <tissue evidence="1">Shoot tip</tissue>
    </source>
</reference>
<comment type="caution">
    <text evidence="1">The sequence shown here is derived from an EMBL/GenBank/DDBJ whole genome shotgun (WGS) entry which is preliminary data.</text>
</comment>
<dbReference type="Proteomes" id="UP001151532">
    <property type="component" value="Chromosome 8"/>
</dbReference>
<dbReference type="EMBL" id="JAPFFK010000013">
    <property type="protein sequence ID" value="KAJ6727370.1"/>
    <property type="molecule type" value="Genomic_DNA"/>
</dbReference>
<dbReference type="OrthoDB" id="5835829at2759"/>
<accession>A0A9Q0UC66</accession>
<protein>
    <submittedName>
        <fullName evidence="1">UDP-GLYCOSYLTRANSFERASE 91A1-LIKE</fullName>
    </submittedName>
</protein>
<keyword evidence="2" id="KW-1185">Reference proteome</keyword>
<dbReference type="SUPFAM" id="SSF53756">
    <property type="entry name" value="UDP-Glycosyltransferase/glycogen phosphorylase"/>
    <property type="match status" value="1"/>
</dbReference>
<sequence>MPMVADQGLNAKLLCEKGIGFHVQSNDDGAYSQDSIAMSLRFVMAGQEGKHLRYQAAEMQTIFADQDLHDNYIEEFINYISTLREGKV</sequence>
<name>A0A9Q0UC66_SALPP</name>
<dbReference type="Gene3D" id="3.40.50.2000">
    <property type="entry name" value="Glycogen Phosphorylase B"/>
    <property type="match status" value="1"/>
</dbReference>
<evidence type="ECO:0000313" key="1">
    <source>
        <dbReference type="EMBL" id="KAJ6727370.1"/>
    </source>
</evidence>
<dbReference type="PANTHER" id="PTHR48045">
    <property type="entry name" value="UDP-GLYCOSYLTRANSFERASE 72B1"/>
    <property type="match status" value="1"/>
</dbReference>
<dbReference type="AlphaFoldDB" id="A0A9Q0UC66"/>
<proteinExistence type="predicted"/>
<organism evidence="1 2">
    <name type="scientific">Salix purpurea</name>
    <name type="common">Purple osier willow</name>
    <dbReference type="NCBI Taxonomy" id="77065"/>
    <lineage>
        <taxon>Eukaryota</taxon>
        <taxon>Viridiplantae</taxon>
        <taxon>Streptophyta</taxon>
        <taxon>Embryophyta</taxon>
        <taxon>Tracheophyta</taxon>
        <taxon>Spermatophyta</taxon>
        <taxon>Magnoliopsida</taxon>
        <taxon>eudicotyledons</taxon>
        <taxon>Gunneridae</taxon>
        <taxon>Pentapetalae</taxon>
        <taxon>rosids</taxon>
        <taxon>fabids</taxon>
        <taxon>Malpighiales</taxon>
        <taxon>Salicaceae</taxon>
        <taxon>Saliceae</taxon>
        <taxon>Salix</taxon>
    </lineage>
</organism>
<dbReference type="PANTHER" id="PTHR48045:SF20">
    <property type="entry name" value="UDP-RHAMNOSE:RHAMNOSYLTRANSFERASE 1"/>
    <property type="match status" value="1"/>
</dbReference>
<evidence type="ECO:0000313" key="2">
    <source>
        <dbReference type="Proteomes" id="UP001151532"/>
    </source>
</evidence>